<keyword evidence="3" id="KW-1185">Reference proteome</keyword>
<feature type="transmembrane region" description="Helical" evidence="1">
    <location>
        <begin position="203"/>
        <end position="224"/>
    </location>
</feature>
<proteinExistence type="predicted"/>
<keyword evidence="1" id="KW-1133">Transmembrane helix</keyword>
<dbReference type="AlphaFoldDB" id="A0AAV3XJL1"/>
<keyword evidence="1" id="KW-0812">Transmembrane</keyword>
<gene>
    <name evidence="2" type="ORF">MiSe_57580</name>
</gene>
<accession>A0AAV3XJL1</accession>
<dbReference type="EMBL" id="BLAY01000104">
    <property type="protein sequence ID" value="GET40946.1"/>
    <property type="molecule type" value="Genomic_DNA"/>
</dbReference>
<feature type="transmembrane region" description="Helical" evidence="1">
    <location>
        <begin position="272"/>
        <end position="297"/>
    </location>
</feature>
<dbReference type="InterPro" id="IPR010640">
    <property type="entry name" value="Low_temperature_requirement_A"/>
</dbReference>
<feature type="transmembrane region" description="Helical" evidence="1">
    <location>
        <begin position="365"/>
        <end position="384"/>
    </location>
</feature>
<feature type="transmembrane region" description="Helical" evidence="1">
    <location>
        <begin position="51"/>
        <end position="75"/>
    </location>
</feature>
<evidence type="ECO:0000256" key="1">
    <source>
        <dbReference type="SAM" id="Phobius"/>
    </source>
</evidence>
<feature type="transmembrane region" description="Helical" evidence="1">
    <location>
        <begin position="87"/>
        <end position="103"/>
    </location>
</feature>
<feature type="transmembrane region" description="Helical" evidence="1">
    <location>
        <begin position="28"/>
        <end position="45"/>
    </location>
</feature>
<sequence length="393" mass="42611">MTKSLWQPPRLRTAENADEERRATWLELFYDLVFVAAIAQVAHYLEAHITLVGFFSYVLLFIPIWWSWVGATFYATRFDTDDLGHRLLTLLQMVAIAVLAVNVHDGLGESSVGFALSYVGVRAILIFQYLSAGYFVPAARGLVKWYATGFSIAALIWLVSIFVPIPWRFALWGSALIADFGTPLTAGKLVSKIPPSFSHVPERLGLFTIIVLGEAVISVVRGVSELEWGILSAVVALLGMLIAFSLWWIYFDSVDGSPLQAMRVGNMGKGLTWLYSHLPLAIGIAATGVAVQHIIVSSKKELVLPDGDRWLICAGVAICLTALAVIHLITCTLGRERSKILAAYRIASAVFVLGIAIAGVNLSPIIGMSLVAAACAVQVVLALLETRNNSLSG</sequence>
<reference evidence="2" key="1">
    <citation type="submission" date="2019-10" db="EMBL/GenBank/DDBJ databases">
        <title>Draft genome sequece of Microseira wollei NIES-4236.</title>
        <authorList>
            <person name="Yamaguchi H."/>
            <person name="Suzuki S."/>
            <person name="Kawachi M."/>
        </authorList>
    </citation>
    <scope>NUCLEOTIDE SEQUENCE</scope>
    <source>
        <strain evidence="2">NIES-4236</strain>
    </source>
</reference>
<feature type="transmembrane region" description="Helical" evidence="1">
    <location>
        <begin position="309"/>
        <end position="329"/>
    </location>
</feature>
<comment type="caution">
    <text evidence="2">The sequence shown here is derived from an EMBL/GenBank/DDBJ whole genome shotgun (WGS) entry which is preliminary data.</text>
</comment>
<dbReference type="Pfam" id="PF06772">
    <property type="entry name" value="LtrA"/>
    <property type="match status" value="1"/>
</dbReference>
<evidence type="ECO:0000313" key="2">
    <source>
        <dbReference type="EMBL" id="GET40946.1"/>
    </source>
</evidence>
<dbReference type="PANTHER" id="PTHR36840:SF1">
    <property type="entry name" value="BLL5714 PROTEIN"/>
    <property type="match status" value="1"/>
</dbReference>
<dbReference type="Proteomes" id="UP001050975">
    <property type="component" value="Unassembled WGS sequence"/>
</dbReference>
<evidence type="ECO:0000313" key="3">
    <source>
        <dbReference type="Proteomes" id="UP001050975"/>
    </source>
</evidence>
<protein>
    <submittedName>
        <fullName evidence="2">Low temperature requirement A</fullName>
    </submittedName>
</protein>
<feature type="transmembrane region" description="Helical" evidence="1">
    <location>
        <begin position="341"/>
        <end position="359"/>
    </location>
</feature>
<feature type="transmembrane region" description="Helical" evidence="1">
    <location>
        <begin position="230"/>
        <end position="251"/>
    </location>
</feature>
<feature type="transmembrane region" description="Helical" evidence="1">
    <location>
        <begin position="143"/>
        <end position="163"/>
    </location>
</feature>
<dbReference type="PANTHER" id="PTHR36840">
    <property type="entry name" value="BLL5714 PROTEIN"/>
    <property type="match status" value="1"/>
</dbReference>
<feature type="transmembrane region" description="Helical" evidence="1">
    <location>
        <begin position="169"/>
        <end position="191"/>
    </location>
</feature>
<keyword evidence="1" id="KW-0472">Membrane</keyword>
<organism evidence="2 3">
    <name type="scientific">Microseira wollei NIES-4236</name>
    <dbReference type="NCBI Taxonomy" id="2530354"/>
    <lineage>
        <taxon>Bacteria</taxon>
        <taxon>Bacillati</taxon>
        <taxon>Cyanobacteriota</taxon>
        <taxon>Cyanophyceae</taxon>
        <taxon>Oscillatoriophycideae</taxon>
        <taxon>Aerosakkonematales</taxon>
        <taxon>Aerosakkonemataceae</taxon>
        <taxon>Microseira</taxon>
    </lineage>
</organism>
<name>A0AAV3XJL1_9CYAN</name>
<feature type="transmembrane region" description="Helical" evidence="1">
    <location>
        <begin position="115"/>
        <end position="136"/>
    </location>
</feature>
<dbReference type="RefSeq" id="WP_226587173.1">
    <property type="nucleotide sequence ID" value="NZ_BLAY01000104.1"/>
</dbReference>